<evidence type="ECO:0000256" key="2">
    <source>
        <dbReference type="SAM" id="MobiDB-lite"/>
    </source>
</evidence>
<sequence>MLSAMVGNCSEQPEPESSPMSNTTPSQGESPVPPSVQYPTVDQIDTWFGGLHVGAGRDAPSAEELQASLSWRITQPIRAVRLRERLALVKAGKLPLTGTSRASSTSLAAARQALDQRLRQVAPHLLAPSPEKPLTDLSLEQLLGTLTAAVHARGLESELWLLMIAVSGCFPDQAQLFALRRDLRGVSARDATARILHHCGVWTARHHSHLRTISVVSDKPVVFTDFTARYGFNSGIQRVTRQTLSRWPDTDGYTLCALTLDGTGLRTLDEVERSRVLEWAGDDDSKRADEEHDDDDREAVLVVPWNTTFFLPEVIVGRGTTTVTALARFTANRTIALGYDAIPVSGAHYVSRGLTQLFVTYLSMLKYFDEVVAISQSTHDEFEGFSQALETQGLPGQQVSTVSLPIEHIPAEPLAASDEELLEAAEDVVPMVLSVGSNEPRKNQLAVIYASEVLWRRGAEFSLVVLGGRGDKYFTDIADAVAALAANGRRIQIRRDVDEADLARAYDEARFSVFISIQEGYGLPVAESLAVGTPVITTSYGSTAEIAAGGGCLVVDPRNDDEIVEAMGRLLGDDDLLARLENEIAERDDTTWDDYAAAIWTIVQAKENSR</sequence>
<dbReference type="Gene3D" id="3.40.50.2000">
    <property type="entry name" value="Glycogen Phosphorylase B"/>
    <property type="match status" value="1"/>
</dbReference>
<dbReference type="InterPro" id="IPR001296">
    <property type="entry name" value="Glyco_trans_1"/>
</dbReference>
<reference evidence="4 5" key="1">
    <citation type="submission" date="2017-04" db="EMBL/GenBank/DDBJ databases">
        <title>Comparative genome analysis of Subtercola boreus.</title>
        <authorList>
            <person name="Cho Y.-J."/>
            <person name="Cho A."/>
            <person name="Kim O.-S."/>
            <person name="Lee J.-I."/>
        </authorList>
    </citation>
    <scope>NUCLEOTIDE SEQUENCE [LARGE SCALE GENOMIC DNA]</scope>
    <source>
        <strain evidence="4 5">K300</strain>
    </source>
</reference>
<evidence type="ECO:0000256" key="1">
    <source>
        <dbReference type="ARBA" id="ARBA00022679"/>
    </source>
</evidence>
<protein>
    <recommendedName>
        <fullName evidence="3">Glycosyl transferase family 1 domain-containing protein</fullName>
    </recommendedName>
</protein>
<keyword evidence="5" id="KW-1185">Reference proteome</keyword>
<proteinExistence type="predicted"/>
<dbReference type="EMBL" id="NBWZ01000001">
    <property type="protein sequence ID" value="RFA08435.1"/>
    <property type="molecule type" value="Genomic_DNA"/>
</dbReference>
<comment type="caution">
    <text evidence="4">The sequence shown here is derived from an EMBL/GenBank/DDBJ whole genome shotgun (WGS) entry which is preliminary data.</text>
</comment>
<evidence type="ECO:0000313" key="4">
    <source>
        <dbReference type="EMBL" id="RFA08435.1"/>
    </source>
</evidence>
<feature type="domain" description="Glycosyl transferase family 1" evidence="3">
    <location>
        <begin position="430"/>
        <end position="584"/>
    </location>
</feature>
<feature type="compositionally biased region" description="Polar residues" evidence="2">
    <location>
        <begin position="20"/>
        <end position="29"/>
    </location>
</feature>
<feature type="region of interest" description="Disordered" evidence="2">
    <location>
        <begin position="1"/>
        <end position="39"/>
    </location>
</feature>
<organism evidence="4 5">
    <name type="scientific">Subtercola boreus</name>
    <dbReference type="NCBI Taxonomy" id="120213"/>
    <lineage>
        <taxon>Bacteria</taxon>
        <taxon>Bacillati</taxon>
        <taxon>Actinomycetota</taxon>
        <taxon>Actinomycetes</taxon>
        <taxon>Micrococcales</taxon>
        <taxon>Microbacteriaceae</taxon>
        <taxon>Subtercola</taxon>
    </lineage>
</organism>
<dbReference type="PANTHER" id="PTHR46401:SF2">
    <property type="entry name" value="GLYCOSYLTRANSFERASE WBBK-RELATED"/>
    <property type="match status" value="1"/>
</dbReference>
<evidence type="ECO:0000313" key="5">
    <source>
        <dbReference type="Proteomes" id="UP000256486"/>
    </source>
</evidence>
<evidence type="ECO:0000259" key="3">
    <source>
        <dbReference type="Pfam" id="PF00534"/>
    </source>
</evidence>
<feature type="compositionally biased region" description="Low complexity" evidence="2">
    <location>
        <begin position="10"/>
        <end position="19"/>
    </location>
</feature>
<dbReference type="OrthoDB" id="9801609at2"/>
<accession>A0A3E0VFL4</accession>
<dbReference type="GO" id="GO:0016757">
    <property type="term" value="F:glycosyltransferase activity"/>
    <property type="evidence" value="ECO:0007669"/>
    <property type="project" value="InterPro"/>
</dbReference>
<dbReference type="Proteomes" id="UP000256486">
    <property type="component" value="Unassembled WGS sequence"/>
</dbReference>
<dbReference type="AlphaFoldDB" id="A0A3E0VFL4"/>
<gene>
    <name evidence="4" type="ORF">B7R54_03750</name>
</gene>
<keyword evidence="1" id="KW-0808">Transferase</keyword>
<name>A0A3E0VFL4_9MICO</name>
<dbReference type="PANTHER" id="PTHR46401">
    <property type="entry name" value="GLYCOSYLTRANSFERASE WBBK-RELATED"/>
    <property type="match status" value="1"/>
</dbReference>
<dbReference type="SUPFAM" id="SSF53756">
    <property type="entry name" value="UDP-Glycosyltransferase/glycogen phosphorylase"/>
    <property type="match status" value="1"/>
</dbReference>
<dbReference type="Pfam" id="PF00534">
    <property type="entry name" value="Glycos_transf_1"/>
    <property type="match status" value="1"/>
</dbReference>